<evidence type="ECO:0000313" key="3">
    <source>
        <dbReference type="Proteomes" id="UP000332487"/>
    </source>
</evidence>
<reference evidence="2 3" key="2">
    <citation type="journal article" date="2010" name="Proc. Natl. Acad. Sci. U.S.A.">
        <title>Enigmatic, ultrasmall, uncultivated Archaea.</title>
        <authorList>
            <person name="Baker B.J."/>
            <person name="Comolli L.R."/>
            <person name="Dick G.J."/>
            <person name="Hauser L.J."/>
            <person name="Hyatt D."/>
            <person name="Dill B.D."/>
            <person name="Land M.L."/>
            <person name="Verberkmoes N.C."/>
            <person name="Hettich R.L."/>
            <person name="Banfield J.F."/>
        </authorList>
    </citation>
    <scope>NUCLEOTIDE SEQUENCE [LARGE SCALE GENOMIC DNA]</scope>
    <source>
        <strain evidence="2">ARMAN-2</strain>
    </source>
</reference>
<feature type="transmembrane region" description="Helical" evidence="1">
    <location>
        <begin position="111"/>
        <end position="133"/>
    </location>
</feature>
<feature type="transmembrane region" description="Helical" evidence="1">
    <location>
        <begin position="36"/>
        <end position="57"/>
    </location>
</feature>
<dbReference type="AlphaFoldDB" id="C7DIK2"/>
<evidence type="ECO:0008006" key="4">
    <source>
        <dbReference type="Google" id="ProtNLM"/>
    </source>
</evidence>
<dbReference type="Gene3D" id="1.20.120.1760">
    <property type="match status" value="1"/>
</dbReference>
<accession>C7DIK2</accession>
<feature type="transmembrane region" description="Helical" evidence="1">
    <location>
        <begin position="12"/>
        <end position="30"/>
    </location>
</feature>
<evidence type="ECO:0000313" key="2">
    <source>
        <dbReference type="EMBL" id="EET89776.1"/>
    </source>
</evidence>
<keyword evidence="3" id="KW-1185">Reference proteome</keyword>
<keyword evidence="1" id="KW-0472">Membrane</keyword>
<sequence>MGTIIKRMRNADLVTVIRTIMILASAYLIIYKFNPFAIILIIAVAMLLDSVDGYFAVREVSEKKVSFLTYSKSIMGNQKAREQISELKHKVSKAARFGPRIDIAGDRIAEYVMWIVFTYLNVIPLFVIFIIVIRHSLADALLASKGTSSKMKSKLARSLYASNSSRAGIQILKFVTFSYLVLVYISDYPVILGYILTAALVTFILVRGAAEIYESVYKE</sequence>
<keyword evidence="1" id="KW-1133">Transmembrane helix</keyword>
<dbReference type="Proteomes" id="UP000332487">
    <property type="component" value="Unassembled WGS sequence"/>
</dbReference>
<name>C7DIK2_MICA2</name>
<keyword evidence="1" id="KW-0812">Transmembrane</keyword>
<organism evidence="2 3">
    <name type="scientific">Candidatus Micrarchaeum acidiphilum ARMAN-2</name>
    <dbReference type="NCBI Taxonomy" id="425595"/>
    <lineage>
        <taxon>Archaea</taxon>
        <taxon>Candidatus Micrarchaeota</taxon>
        <taxon>Candidatus Micrarchaeia</taxon>
        <taxon>Candidatus Micrarchaeales</taxon>
        <taxon>Candidatus Micrarchaeaceae</taxon>
        <taxon>Candidatus Micrarchaeum</taxon>
    </lineage>
</organism>
<proteinExistence type="predicted"/>
<dbReference type="InterPro" id="IPR043130">
    <property type="entry name" value="CDP-OH_PTrfase_TM_dom"/>
</dbReference>
<feature type="transmembrane region" description="Helical" evidence="1">
    <location>
        <begin position="192"/>
        <end position="210"/>
    </location>
</feature>
<protein>
    <recommendedName>
        <fullName evidence="4">CDP-alcohol phosphatidyltransferase</fullName>
    </recommendedName>
</protein>
<evidence type="ECO:0000256" key="1">
    <source>
        <dbReference type="SAM" id="Phobius"/>
    </source>
</evidence>
<dbReference type="EMBL" id="GG697241">
    <property type="protein sequence ID" value="EET89776.1"/>
    <property type="molecule type" value="Genomic_DNA"/>
</dbReference>
<reference evidence="2 3" key="1">
    <citation type="journal article" date="2009" name="Genome Biol.">
        <title>Community-wide analysis of microbial genome sequence signatures.</title>
        <authorList>
            <person name="Dick G.J."/>
            <person name="Andersson A.F."/>
            <person name="Baker B.J."/>
            <person name="Simmons S.L."/>
            <person name="Thomas B.C."/>
            <person name="Yelton A.P."/>
            <person name="Banfield J.F."/>
        </authorList>
    </citation>
    <scope>NUCLEOTIDE SEQUENCE [LARGE SCALE GENOMIC DNA]</scope>
    <source>
        <strain evidence="2">ARMAN-2</strain>
    </source>
</reference>
<gene>
    <name evidence="2" type="ORF">UNLARM2_0890</name>
</gene>